<dbReference type="AlphaFoldDB" id="A0A2T0GXB3"/>
<reference evidence="2 3" key="1">
    <citation type="submission" date="2018-03" db="EMBL/GenBank/DDBJ databases">
        <title>Actinopolyspora mortivallis from Sahara, screening for active biomolecules.</title>
        <authorList>
            <person name="Selama O."/>
            <person name="Wellington E.M.H."/>
            <person name="Hacene H."/>
        </authorList>
    </citation>
    <scope>NUCLEOTIDE SEQUENCE [LARGE SCALE GENOMIC DNA]</scope>
    <source>
        <strain evidence="2 3">M5A</strain>
    </source>
</reference>
<gene>
    <name evidence="2" type="ORF">CEP50_09370</name>
</gene>
<dbReference type="Proteomes" id="UP000239352">
    <property type="component" value="Unassembled WGS sequence"/>
</dbReference>
<proteinExistence type="predicted"/>
<feature type="compositionally biased region" description="Basic and acidic residues" evidence="1">
    <location>
        <begin position="27"/>
        <end position="48"/>
    </location>
</feature>
<accession>A0A2T0GXB3</accession>
<sequence length="150" mass="16793">MTTDARGRTPDTDTDPRSDPSGTVRVHPADHPSDPRARRIIKTADGRWHALTHPEPNTSEPRAEALRDWPPQPLAELARVLCVSSDGSSPTVPAPRDEHPEPERGSDRTGTPPKRARTPTFWEVAKAYCRAFLRTDERLEQYERGRLPGC</sequence>
<evidence type="ECO:0000313" key="3">
    <source>
        <dbReference type="Proteomes" id="UP000239352"/>
    </source>
</evidence>
<dbReference type="InParanoid" id="A0A2T0GXB3"/>
<evidence type="ECO:0000256" key="1">
    <source>
        <dbReference type="SAM" id="MobiDB-lite"/>
    </source>
</evidence>
<feature type="compositionally biased region" description="Basic and acidic residues" evidence="1">
    <location>
        <begin position="95"/>
        <end position="107"/>
    </location>
</feature>
<dbReference type="RefSeq" id="WP_106113549.1">
    <property type="nucleotide sequence ID" value="NZ_PVSR01000011.1"/>
</dbReference>
<protein>
    <submittedName>
        <fullName evidence="2">Uncharacterized protein</fullName>
    </submittedName>
</protein>
<evidence type="ECO:0000313" key="2">
    <source>
        <dbReference type="EMBL" id="PRW63663.1"/>
    </source>
</evidence>
<feature type="region of interest" description="Disordered" evidence="1">
    <location>
        <begin position="1"/>
        <end position="71"/>
    </location>
</feature>
<comment type="caution">
    <text evidence="2">The sequence shown here is derived from an EMBL/GenBank/DDBJ whole genome shotgun (WGS) entry which is preliminary data.</text>
</comment>
<feature type="region of interest" description="Disordered" evidence="1">
    <location>
        <begin position="83"/>
        <end position="118"/>
    </location>
</feature>
<organism evidence="2 3">
    <name type="scientific">Actinopolyspora mortivallis</name>
    <dbReference type="NCBI Taxonomy" id="33906"/>
    <lineage>
        <taxon>Bacteria</taxon>
        <taxon>Bacillati</taxon>
        <taxon>Actinomycetota</taxon>
        <taxon>Actinomycetes</taxon>
        <taxon>Actinopolysporales</taxon>
        <taxon>Actinopolysporaceae</taxon>
        <taxon>Actinopolyspora</taxon>
    </lineage>
</organism>
<name>A0A2T0GXB3_ACTMO</name>
<feature type="compositionally biased region" description="Basic and acidic residues" evidence="1">
    <location>
        <begin position="1"/>
        <end position="18"/>
    </location>
</feature>
<keyword evidence="3" id="KW-1185">Reference proteome</keyword>
<dbReference type="EMBL" id="PVSR01000011">
    <property type="protein sequence ID" value="PRW63663.1"/>
    <property type="molecule type" value="Genomic_DNA"/>
</dbReference>